<dbReference type="Pfam" id="PF14559">
    <property type="entry name" value="TPR_19"/>
    <property type="match status" value="1"/>
</dbReference>
<dbReference type="EMBL" id="RJVQ01000012">
    <property type="protein sequence ID" value="RQW61467.1"/>
    <property type="molecule type" value="Genomic_DNA"/>
</dbReference>
<dbReference type="InterPro" id="IPR005254">
    <property type="entry name" value="Heme_biosyn_assoc_TPR_pro"/>
</dbReference>
<evidence type="ECO:0000256" key="5">
    <source>
        <dbReference type="ARBA" id="ARBA00022519"/>
    </source>
</evidence>
<dbReference type="UniPathway" id="UPA00252"/>
<dbReference type="GO" id="GO:0005886">
    <property type="term" value="C:plasma membrane"/>
    <property type="evidence" value="ECO:0007669"/>
    <property type="project" value="UniProtKB-SubCell"/>
</dbReference>
<comment type="function">
    <text evidence="1">Involved in a late step of protoheme IX synthesis.</text>
</comment>
<evidence type="ECO:0000256" key="6">
    <source>
        <dbReference type="ARBA" id="ARBA00022692"/>
    </source>
</evidence>
<keyword evidence="8 11" id="KW-0472">Membrane</keyword>
<dbReference type="AlphaFoldDB" id="A0A3N9TBE0"/>
<sequence>MIRIVFLFIVLGLGLYAGTEYAGEQGYVLISVANKTIEMSVTTLVIFVVLALAALFIVEFIIKRLLRASSDTWNWFSIRKLKRSRRLTNEGILKLMEGDWKQAEQKVTRWAKHHDTPVLCYLVAAQAALEQGDNNKRDKYLALAAEQNDAHLAVELTRAKQYVQSEDYVLAEQSLSGVAHSYPQNPILLSLLKVIYVKLGKWEALLGLIEDLKKTKSASEYELQNLTDQAYCGLLSEMSEQRGTEGLIDRWNELPKAARASSVIRGHLVRLLLARNADDEAYRLIKEHIKKHPNSELYGLLPELNLASDKSTIHLLENSLRKDANNAEAHSALGRIYLEQKNWAQAQEEFELALAVRPSVNDYGYLSTALEKQNKHADAHNVSKKAIALITDQ</sequence>
<dbReference type="GO" id="GO:0042168">
    <property type="term" value="P:heme metabolic process"/>
    <property type="evidence" value="ECO:0007669"/>
    <property type="project" value="InterPro"/>
</dbReference>
<evidence type="ECO:0000259" key="12">
    <source>
        <dbReference type="Pfam" id="PF07219"/>
    </source>
</evidence>
<keyword evidence="5" id="KW-0997">Cell inner membrane</keyword>
<dbReference type="Gene3D" id="1.25.40.10">
    <property type="entry name" value="Tetratricopeptide repeat domain"/>
    <property type="match status" value="2"/>
</dbReference>
<dbReference type="NCBIfam" id="TIGR00540">
    <property type="entry name" value="TPR_hemY_coli"/>
    <property type="match status" value="1"/>
</dbReference>
<evidence type="ECO:0000256" key="3">
    <source>
        <dbReference type="ARBA" id="ARBA00004744"/>
    </source>
</evidence>
<evidence type="ECO:0000256" key="2">
    <source>
        <dbReference type="ARBA" id="ARBA00004429"/>
    </source>
</evidence>
<keyword evidence="14" id="KW-1185">Reference proteome</keyword>
<dbReference type="InterPro" id="IPR019734">
    <property type="entry name" value="TPR_rpt"/>
</dbReference>
<organism evidence="13 14">
    <name type="scientific">Vibrio viridaestus</name>
    <dbReference type="NCBI Taxonomy" id="2487322"/>
    <lineage>
        <taxon>Bacteria</taxon>
        <taxon>Pseudomonadati</taxon>
        <taxon>Pseudomonadota</taxon>
        <taxon>Gammaproteobacteria</taxon>
        <taxon>Vibrionales</taxon>
        <taxon>Vibrionaceae</taxon>
        <taxon>Vibrio</taxon>
    </lineage>
</organism>
<evidence type="ECO:0000313" key="13">
    <source>
        <dbReference type="EMBL" id="RQW61467.1"/>
    </source>
</evidence>
<keyword evidence="9" id="KW-0627">Porphyrin biosynthesis</keyword>
<accession>A0A3N9TBE0</accession>
<feature type="domain" description="HemY N-terminal" evidence="12">
    <location>
        <begin position="26"/>
        <end position="132"/>
    </location>
</feature>
<gene>
    <name evidence="13" type="ORF">EES38_19190</name>
</gene>
<evidence type="ECO:0000256" key="11">
    <source>
        <dbReference type="SAM" id="Phobius"/>
    </source>
</evidence>
<evidence type="ECO:0000256" key="1">
    <source>
        <dbReference type="ARBA" id="ARBA00002962"/>
    </source>
</evidence>
<name>A0A3N9TBE0_9VIBR</name>
<comment type="caution">
    <text evidence="13">The sequence shown here is derived from an EMBL/GenBank/DDBJ whole genome shotgun (WGS) entry which is preliminary data.</text>
</comment>
<evidence type="ECO:0000313" key="14">
    <source>
        <dbReference type="Proteomes" id="UP000281112"/>
    </source>
</evidence>
<evidence type="ECO:0000256" key="8">
    <source>
        <dbReference type="ARBA" id="ARBA00023136"/>
    </source>
</evidence>
<keyword evidence="4" id="KW-1003">Cell membrane</keyword>
<evidence type="ECO:0000256" key="7">
    <source>
        <dbReference type="ARBA" id="ARBA00022989"/>
    </source>
</evidence>
<keyword evidence="6 11" id="KW-0812">Transmembrane</keyword>
<dbReference type="SUPFAM" id="SSF48452">
    <property type="entry name" value="TPR-like"/>
    <property type="match status" value="1"/>
</dbReference>
<feature type="transmembrane region" description="Helical" evidence="11">
    <location>
        <begin position="41"/>
        <end position="62"/>
    </location>
</feature>
<comment type="pathway">
    <text evidence="3">Porphyrin-containing compound metabolism; protoheme biosynthesis.</text>
</comment>
<dbReference type="Pfam" id="PF07219">
    <property type="entry name" value="HemY_N"/>
    <property type="match status" value="1"/>
</dbReference>
<feature type="repeat" description="TPR" evidence="10">
    <location>
        <begin position="327"/>
        <end position="360"/>
    </location>
</feature>
<evidence type="ECO:0000256" key="4">
    <source>
        <dbReference type="ARBA" id="ARBA00022475"/>
    </source>
</evidence>
<keyword evidence="10" id="KW-0802">TPR repeat</keyword>
<protein>
    <submittedName>
        <fullName evidence="13">Tetratricopeptide repeat protein</fullName>
    </submittedName>
</protein>
<dbReference type="RefSeq" id="WP_124938823.1">
    <property type="nucleotide sequence ID" value="NZ_RJVQ01000012.1"/>
</dbReference>
<dbReference type="Proteomes" id="UP000281112">
    <property type="component" value="Unassembled WGS sequence"/>
</dbReference>
<dbReference type="GO" id="GO:0006779">
    <property type="term" value="P:porphyrin-containing compound biosynthetic process"/>
    <property type="evidence" value="ECO:0007669"/>
    <property type="project" value="UniProtKB-KW"/>
</dbReference>
<keyword evidence="7 11" id="KW-1133">Transmembrane helix</keyword>
<proteinExistence type="predicted"/>
<dbReference type="OrthoDB" id="7067577at2"/>
<dbReference type="PROSITE" id="PS50005">
    <property type="entry name" value="TPR"/>
    <property type="match status" value="1"/>
</dbReference>
<dbReference type="InterPro" id="IPR011990">
    <property type="entry name" value="TPR-like_helical_dom_sf"/>
</dbReference>
<evidence type="ECO:0000256" key="10">
    <source>
        <dbReference type="PROSITE-ProRule" id="PRU00339"/>
    </source>
</evidence>
<dbReference type="InterPro" id="IPR010817">
    <property type="entry name" value="HemY_N"/>
</dbReference>
<evidence type="ECO:0000256" key="9">
    <source>
        <dbReference type="ARBA" id="ARBA00023244"/>
    </source>
</evidence>
<comment type="subcellular location">
    <subcellularLocation>
        <location evidence="2">Cell inner membrane</location>
        <topology evidence="2">Multi-pass membrane protein</topology>
    </subcellularLocation>
</comment>
<dbReference type="SMART" id="SM00028">
    <property type="entry name" value="TPR"/>
    <property type="match status" value="1"/>
</dbReference>
<reference evidence="13 14" key="1">
    <citation type="submission" date="2018-11" db="EMBL/GenBank/DDBJ databases">
        <title>Vibrio LJC006 sp. nov., isolated from seawater during the bloom of the enteromorpha.</title>
        <authorList>
            <person name="Liang J."/>
        </authorList>
    </citation>
    <scope>NUCLEOTIDE SEQUENCE [LARGE SCALE GENOMIC DNA]</scope>
    <source>
        <strain evidence="13 14">LJC006</strain>
    </source>
</reference>